<dbReference type="EMBL" id="MNPL01019389">
    <property type="protein sequence ID" value="OQR69923.1"/>
    <property type="molecule type" value="Genomic_DNA"/>
</dbReference>
<sequence>MVIYIPVPIFWALFDQQGSSWTLQATRMKWRVFNIPILPDQIQLLNPLCILVLAPLFGYVIYPMFKKCGILTKPLQKMFVGGVFAAASFLICMFLQFAVEAQDSNAVTLINTVPCTLNVTYTLNNALHTFQMAQNGDFLKVKRPYPDNIDIISTCESKALQYKPSKSYREPGEKAIIAREADLQIIDIPELGRGNVADVKVFVKEKMGSNLRLTDKDGNRFNLTELKQPGLQPIRCFRLELKAKDNQEYTLSGTNFTCRSQKLRVGEGYSYVASLNRCTMNITQAAPSISLIWQAPQYILITVGEVLFSVTGLEFSYSQAPKSMKSVLQAGWLMTVAIGNLLVVIVARFGLEKQSIEFLVFGLAMLVDMIFFAILVYFYKPTLRDSESPNPGNEMYDVAKEQRAAY</sequence>
<comment type="caution">
    <text evidence="8">The sequence shown here is derived from an EMBL/GenBank/DDBJ whole genome shotgun (WGS) entry which is preliminary data.</text>
</comment>
<keyword evidence="4" id="KW-0813">Transport</keyword>
<keyword evidence="9" id="KW-1185">Reference proteome</keyword>
<dbReference type="GO" id="GO:0015833">
    <property type="term" value="P:peptide transport"/>
    <property type="evidence" value="ECO:0007669"/>
    <property type="project" value="UniProtKB-KW"/>
</dbReference>
<dbReference type="Gene3D" id="1.20.1250.20">
    <property type="entry name" value="MFS general substrate transporter like domains"/>
    <property type="match status" value="2"/>
</dbReference>
<accession>A0A1V9X942</accession>
<evidence type="ECO:0000256" key="2">
    <source>
        <dbReference type="ARBA" id="ARBA00005982"/>
    </source>
</evidence>
<evidence type="ECO:0000256" key="5">
    <source>
        <dbReference type="ARBA" id="ARBA00022989"/>
    </source>
</evidence>
<gene>
    <name evidence="8" type="ORF">BIW11_01762</name>
</gene>
<dbReference type="PANTHER" id="PTHR11654">
    <property type="entry name" value="OLIGOPEPTIDE TRANSPORTER-RELATED"/>
    <property type="match status" value="1"/>
</dbReference>
<evidence type="ECO:0000256" key="6">
    <source>
        <dbReference type="ARBA" id="ARBA00023136"/>
    </source>
</evidence>
<feature type="transmembrane region" description="Helical" evidence="7">
    <location>
        <begin position="77"/>
        <end position="99"/>
    </location>
</feature>
<reference evidence="8 9" key="1">
    <citation type="journal article" date="2017" name="Gigascience">
        <title>Draft genome of the honey bee ectoparasitic mite, Tropilaelaps mercedesae, is shaped by the parasitic life history.</title>
        <authorList>
            <person name="Dong X."/>
            <person name="Armstrong S.D."/>
            <person name="Xia D."/>
            <person name="Makepeace B.L."/>
            <person name="Darby A.C."/>
            <person name="Kadowaki T."/>
        </authorList>
    </citation>
    <scope>NUCLEOTIDE SEQUENCE [LARGE SCALE GENOMIC DNA]</scope>
    <source>
        <strain evidence="8">Wuxi-XJTLU</strain>
    </source>
</reference>
<dbReference type="GO" id="GO:0016020">
    <property type="term" value="C:membrane"/>
    <property type="evidence" value="ECO:0007669"/>
    <property type="project" value="UniProtKB-SubCell"/>
</dbReference>
<keyword evidence="4" id="KW-0653">Protein transport</keyword>
<feature type="transmembrane region" description="Helical" evidence="7">
    <location>
        <begin position="358"/>
        <end position="379"/>
    </location>
</feature>
<keyword evidence="5 7" id="KW-1133">Transmembrane helix</keyword>
<protein>
    <submittedName>
        <fullName evidence="8">Solute carrier family 15 member 2-like</fullName>
    </submittedName>
</protein>
<keyword evidence="6 7" id="KW-0472">Membrane</keyword>
<evidence type="ECO:0000313" key="8">
    <source>
        <dbReference type="EMBL" id="OQR69923.1"/>
    </source>
</evidence>
<evidence type="ECO:0000256" key="7">
    <source>
        <dbReference type="SAM" id="Phobius"/>
    </source>
</evidence>
<feature type="transmembrane region" description="Helical" evidence="7">
    <location>
        <begin position="330"/>
        <end position="351"/>
    </location>
</feature>
<keyword evidence="4" id="KW-0571">Peptide transport</keyword>
<dbReference type="OrthoDB" id="10071041at2759"/>
<name>A0A1V9X942_9ACAR</name>
<dbReference type="AlphaFoldDB" id="A0A1V9X942"/>
<evidence type="ECO:0000256" key="1">
    <source>
        <dbReference type="ARBA" id="ARBA00004141"/>
    </source>
</evidence>
<organism evidence="8 9">
    <name type="scientific">Tropilaelaps mercedesae</name>
    <dbReference type="NCBI Taxonomy" id="418985"/>
    <lineage>
        <taxon>Eukaryota</taxon>
        <taxon>Metazoa</taxon>
        <taxon>Ecdysozoa</taxon>
        <taxon>Arthropoda</taxon>
        <taxon>Chelicerata</taxon>
        <taxon>Arachnida</taxon>
        <taxon>Acari</taxon>
        <taxon>Parasitiformes</taxon>
        <taxon>Mesostigmata</taxon>
        <taxon>Gamasina</taxon>
        <taxon>Dermanyssoidea</taxon>
        <taxon>Laelapidae</taxon>
        <taxon>Tropilaelaps</taxon>
    </lineage>
</organism>
<dbReference type="InParanoid" id="A0A1V9X942"/>
<comment type="similarity">
    <text evidence="2">Belongs to the major facilitator superfamily. Proton-dependent oligopeptide transporter (POT/PTR) (TC 2.A.17) family.</text>
</comment>
<evidence type="ECO:0000313" key="9">
    <source>
        <dbReference type="Proteomes" id="UP000192247"/>
    </source>
</evidence>
<evidence type="ECO:0000256" key="3">
    <source>
        <dbReference type="ARBA" id="ARBA00022692"/>
    </source>
</evidence>
<feature type="transmembrane region" description="Helical" evidence="7">
    <location>
        <begin position="44"/>
        <end position="65"/>
    </location>
</feature>
<dbReference type="STRING" id="418985.A0A1V9X942"/>
<proteinExistence type="inferred from homology"/>
<dbReference type="Proteomes" id="UP000192247">
    <property type="component" value="Unassembled WGS sequence"/>
</dbReference>
<keyword evidence="3 7" id="KW-0812">Transmembrane</keyword>
<dbReference type="InterPro" id="IPR000109">
    <property type="entry name" value="POT_fam"/>
</dbReference>
<dbReference type="Pfam" id="PF00854">
    <property type="entry name" value="PTR2"/>
    <property type="match status" value="2"/>
</dbReference>
<comment type="subcellular location">
    <subcellularLocation>
        <location evidence="1">Membrane</location>
        <topology evidence="1">Multi-pass membrane protein</topology>
    </subcellularLocation>
</comment>
<evidence type="ECO:0000256" key="4">
    <source>
        <dbReference type="ARBA" id="ARBA00022856"/>
    </source>
</evidence>
<dbReference type="InterPro" id="IPR036259">
    <property type="entry name" value="MFS_trans_sf"/>
</dbReference>
<dbReference type="GO" id="GO:0022857">
    <property type="term" value="F:transmembrane transporter activity"/>
    <property type="evidence" value="ECO:0007669"/>
    <property type="project" value="InterPro"/>
</dbReference>